<dbReference type="EMBL" id="CP003600">
    <property type="protein sequence ID" value="AFY93329.1"/>
    <property type="molecule type" value="Genomic_DNA"/>
</dbReference>
<accession>K9UGL0</accession>
<organism evidence="1 2">
    <name type="scientific">Chamaesiphon minutus (strain ATCC 27169 / PCC 6605)</name>
    <dbReference type="NCBI Taxonomy" id="1173020"/>
    <lineage>
        <taxon>Bacteria</taxon>
        <taxon>Bacillati</taxon>
        <taxon>Cyanobacteriota</taxon>
        <taxon>Cyanophyceae</taxon>
        <taxon>Gomontiellales</taxon>
        <taxon>Chamaesiphonaceae</taxon>
        <taxon>Chamaesiphon</taxon>
    </lineage>
</organism>
<dbReference type="KEGG" id="cmp:Cha6605_2246"/>
<dbReference type="AlphaFoldDB" id="K9UGL0"/>
<dbReference type="HOGENOM" id="CLU_2286444_0_0_3"/>
<name>K9UGL0_CHAP6</name>
<dbReference type="STRING" id="1173020.Cha6605_2246"/>
<protein>
    <submittedName>
        <fullName evidence="1">Uncharacterized protein</fullName>
    </submittedName>
</protein>
<evidence type="ECO:0000313" key="1">
    <source>
        <dbReference type="EMBL" id="AFY93329.1"/>
    </source>
</evidence>
<keyword evidence="2" id="KW-1185">Reference proteome</keyword>
<sequence length="101" mass="11491">MAFHEYIFLKGGYMTPSGTDSAITPVFNEPSDVTEEHFDLKLYVESIFTKNHFTDSAWVRWHATSSTGKIANGFYRIAPKAVKFSCWAAVNPWIPRIFIPS</sequence>
<gene>
    <name evidence="1" type="ORF">Cha6605_2246</name>
</gene>
<proteinExistence type="predicted"/>
<reference evidence="1 2" key="1">
    <citation type="submission" date="2012-05" db="EMBL/GenBank/DDBJ databases">
        <title>Finished chromosome of genome of Chamaesiphon sp. PCC 6605.</title>
        <authorList>
            <consortium name="US DOE Joint Genome Institute"/>
            <person name="Gugger M."/>
            <person name="Coursin T."/>
            <person name="Rippka R."/>
            <person name="Tandeau De Marsac N."/>
            <person name="Huntemann M."/>
            <person name="Wei C.-L."/>
            <person name="Han J."/>
            <person name="Detter J.C."/>
            <person name="Han C."/>
            <person name="Tapia R."/>
            <person name="Chen A."/>
            <person name="Kyrpides N."/>
            <person name="Mavromatis K."/>
            <person name="Markowitz V."/>
            <person name="Szeto E."/>
            <person name="Ivanova N."/>
            <person name="Pagani I."/>
            <person name="Pati A."/>
            <person name="Goodwin L."/>
            <person name="Nordberg H.P."/>
            <person name="Cantor M.N."/>
            <person name="Hua S.X."/>
            <person name="Woyke T."/>
            <person name="Kerfeld C.A."/>
        </authorList>
    </citation>
    <scope>NUCLEOTIDE SEQUENCE [LARGE SCALE GENOMIC DNA]</scope>
    <source>
        <strain evidence="2">ATCC 27169 / PCC 6605</strain>
    </source>
</reference>
<dbReference type="Proteomes" id="UP000010366">
    <property type="component" value="Chromosome"/>
</dbReference>
<evidence type="ECO:0000313" key="2">
    <source>
        <dbReference type="Proteomes" id="UP000010366"/>
    </source>
</evidence>